<dbReference type="Pfam" id="PF00698">
    <property type="entry name" value="Acyl_transf_1"/>
    <property type="match status" value="1"/>
</dbReference>
<sequence>MTRVAFLFPGQGSQKVGMGLDFVQRYPELERRWFGAADDILGLPLSRLCFEGPEDELVRTENTQPAVFVVSMAIIDVLRAGGMQPEAVAGHSLGEYAALTCAGVLGFAEALRLVRLRGELMAGVNESTPGTMAAIIGLSPGRVEELCEQVSGKHGGVVEPANYNEPEQTVISGEAEPVAAAAELARGAGARVVPLRVGAPFHCSLMSPLIEEFGAAMDAVPFADPAIPVVANVTGDYVRTGAAAKEALRRQVSGAVRWTETMRLLAHDGYDTFVEAGPGRVLTGFAMKIVPELPVHSAGQARRLDRLLG</sequence>
<feature type="domain" description="Malonyl-CoA:ACP transacylase (MAT)" evidence="5">
    <location>
        <begin position="7"/>
        <end position="303"/>
    </location>
</feature>
<dbReference type="SUPFAM" id="SSF52151">
    <property type="entry name" value="FabD/lysophospholipase-like"/>
    <property type="match status" value="1"/>
</dbReference>
<dbReference type="InterPro" id="IPR050858">
    <property type="entry name" value="Mal-CoA-ACP_Trans/PKS_FabD"/>
</dbReference>
<organism evidence="6 7">
    <name type="scientific">Nonomuraea insulae</name>
    <dbReference type="NCBI Taxonomy" id="1616787"/>
    <lineage>
        <taxon>Bacteria</taxon>
        <taxon>Bacillati</taxon>
        <taxon>Actinomycetota</taxon>
        <taxon>Actinomycetes</taxon>
        <taxon>Streptosporangiales</taxon>
        <taxon>Streptosporangiaceae</taxon>
        <taxon>Nonomuraea</taxon>
    </lineage>
</organism>
<dbReference type="RefSeq" id="WP_379516414.1">
    <property type="nucleotide sequence ID" value="NZ_JBHSPA010000027.1"/>
</dbReference>
<keyword evidence="1 4" id="KW-0808">Transferase</keyword>
<evidence type="ECO:0000313" key="7">
    <source>
        <dbReference type="Proteomes" id="UP001596058"/>
    </source>
</evidence>
<dbReference type="PANTHER" id="PTHR42681">
    <property type="entry name" value="MALONYL-COA-ACYL CARRIER PROTEIN TRANSACYLASE, MITOCHONDRIAL"/>
    <property type="match status" value="1"/>
</dbReference>
<accession>A0ABW1CQY0</accession>
<dbReference type="InterPro" id="IPR004410">
    <property type="entry name" value="Malonyl_CoA-ACP_transAc_FabD"/>
</dbReference>
<dbReference type="InterPro" id="IPR001227">
    <property type="entry name" value="Ac_transferase_dom_sf"/>
</dbReference>
<dbReference type="EC" id="2.3.1.39" evidence="4"/>
<comment type="catalytic activity">
    <reaction evidence="3 4">
        <text>holo-[ACP] + malonyl-CoA = malonyl-[ACP] + CoA</text>
        <dbReference type="Rhea" id="RHEA:41792"/>
        <dbReference type="Rhea" id="RHEA-COMP:9623"/>
        <dbReference type="Rhea" id="RHEA-COMP:9685"/>
        <dbReference type="ChEBI" id="CHEBI:57287"/>
        <dbReference type="ChEBI" id="CHEBI:57384"/>
        <dbReference type="ChEBI" id="CHEBI:64479"/>
        <dbReference type="ChEBI" id="CHEBI:78449"/>
        <dbReference type="EC" id="2.3.1.39"/>
    </reaction>
</comment>
<evidence type="ECO:0000259" key="5">
    <source>
        <dbReference type="SMART" id="SM00827"/>
    </source>
</evidence>
<dbReference type="InterPro" id="IPR016036">
    <property type="entry name" value="Malonyl_transacylase_ACP-bd"/>
</dbReference>
<dbReference type="Proteomes" id="UP001596058">
    <property type="component" value="Unassembled WGS sequence"/>
</dbReference>
<evidence type="ECO:0000256" key="1">
    <source>
        <dbReference type="ARBA" id="ARBA00022679"/>
    </source>
</evidence>
<dbReference type="InterPro" id="IPR024925">
    <property type="entry name" value="Malonyl_CoA-ACP_transAc"/>
</dbReference>
<dbReference type="Gene3D" id="3.40.366.10">
    <property type="entry name" value="Malonyl-Coenzyme A Acyl Carrier Protein, domain 2"/>
    <property type="match status" value="1"/>
</dbReference>
<dbReference type="InterPro" id="IPR014043">
    <property type="entry name" value="Acyl_transferase_dom"/>
</dbReference>
<reference evidence="7" key="1">
    <citation type="journal article" date="2019" name="Int. J. Syst. Evol. Microbiol.">
        <title>The Global Catalogue of Microorganisms (GCM) 10K type strain sequencing project: providing services to taxonomists for standard genome sequencing and annotation.</title>
        <authorList>
            <consortium name="The Broad Institute Genomics Platform"/>
            <consortium name="The Broad Institute Genome Sequencing Center for Infectious Disease"/>
            <person name="Wu L."/>
            <person name="Ma J."/>
        </authorList>
    </citation>
    <scope>NUCLEOTIDE SEQUENCE [LARGE SCALE GENOMIC DNA]</scope>
    <source>
        <strain evidence="7">CCUG 53903</strain>
    </source>
</reference>
<gene>
    <name evidence="6" type="primary">fabD</name>
    <name evidence="6" type="ORF">ACFPZ3_23805</name>
</gene>
<dbReference type="NCBIfam" id="TIGR00128">
    <property type="entry name" value="fabD"/>
    <property type="match status" value="1"/>
</dbReference>
<comment type="caution">
    <text evidence="6">The sequence shown here is derived from an EMBL/GenBank/DDBJ whole genome shotgun (WGS) entry which is preliminary data.</text>
</comment>
<protein>
    <recommendedName>
        <fullName evidence="4">Malonyl CoA-acyl carrier protein transacylase</fullName>
        <ecNumber evidence="4">2.3.1.39</ecNumber>
    </recommendedName>
</protein>
<dbReference type="PANTHER" id="PTHR42681:SF1">
    <property type="entry name" value="MALONYL-COA-ACYL CARRIER PROTEIN TRANSACYLASE, MITOCHONDRIAL"/>
    <property type="match status" value="1"/>
</dbReference>
<keyword evidence="7" id="KW-1185">Reference proteome</keyword>
<evidence type="ECO:0000256" key="4">
    <source>
        <dbReference type="PIRNR" id="PIRNR000446"/>
    </source>
</evidence>
<evidence type="ECO:0000313" key="6">
    <source>
        <dbReference type="EMBL" id="MFC5826908.1"/>
    </source>
</evidence>
<dbReference type="PIRSF" id="PIRSF000446">
    <property type="entry name" value="Mct"/>
    <property type="match status" value="1"/>
</dbReference>
<dbReference type="SMART" id="SM00827">
    <property type="entry name" value="PKS_AT"/>
    <property type="match status" value="1"/>
</dbReference>
<dbReference type="EMBL" id="JBHSPA010000027">
    <property type="protein sequence ID" value="MFC5826908.1"/>
    <property type="molecule type" value="Genomic_DNA"/>
</dbReference>
<proteinExistence type="inferred from homology"/>
<comment type="similarity">
    <text evidence="4">Belongs to the fabD family.</text>
</comment>
<dbReference type="SUPFAM" id="SSF55048">
    <property type="entry name" value="Probable ACP-binding domain of malonyl-CoA ACP transacylase"/>
    <property type="match status" value="1"/>
</dbReference>
<dbReference type="Gene3D" id="3.30.70.250">
    <property type="entry name" value="Malonyl-CoA ACP transacylase, ACP-binding"/>
    <property type="match status" value="1"/>
</dbReference>
<dbReference type="GO" id="GO:0004314">
    <property type="term" value="F:[acyl-carrier-protein] S-malonyltransferase activity"/>
    <property type="evidence" value="ECO:0007669"/>
    <property type="project" value="UniProtKB-EC"/>
</dbReference>
<evidence type="ECO:0000256" key="2">
    <source>
        <dbReference type="ARBA" id="ARBA00023315"/>
    </source>
</evidence>
<name>A0ABW1CQY0_9ACTN</name>
<keyword evidence="2 4" id="KW-0012">Acyltransferase</keyword>
<dbReference type="InterPro" id="IPR016035">
    <property type="entry name" value="Acyl_Trfase/lysoPLipase"/>
</dbReference>
<evidence type="ECO:0000256" key="3">
    <source>
        <dbReference type="ARBA" id="ARBA00048462"/>
    </source>
</evidence>